<evidence type="ECO:0000313" key="2">
    <source>
        <dbReference type="EMBL" id="RRT59000.1"/>
    </source>
</evidence>
<organism evidence="2 3">
    <name type="scientific">Ensete ventricosum</name>
    <name type="common">Abyssinian banana</name>
    <name type="synonym">Musa ensete</name>
    <dbReference type="NCBI Taxonomy" id="4639"/>
    <lineage>
        <taxon>Eukaryota</taxon>
        <taxon>Viridiplantae</taxon>
        <taxon>Streptophyta</taxon>
        <taxon>Embryophyta</taxon>
        <taxon>Tracheophyta</taxon>
        <taxon>Spermatophyta</taxon>
        <taxon>Magnoliopsida</taxon>
        <taxon>Liliopsida</taxon>
        <taxon>Zingiberales</taxon>
        <taxon>Musaceae</taxon>
        <taxon>Ensete</taxon>
    </lineage>
</organism>
<dbReference type="PANTHER" id="PTHR47214">
    <property type="entry name" value="PROTEIN ROUGH SHEATH 2 HOMOLOG"/>
    <property type="match status" value="1"/>
</dbReference>
<sequence length="167" mass="19245">MTLHFIVREPVHLHQLPYVSSWVHEIMKPMAPCRISFITFSGTGSASLFSEAFARERENRNGCKILTKLYEPLSSSAPRSPDLVAHQVPILVQVCEEVEEGRRAWAQRRKEAARRLNRLEQQTETGKSEEVEAKLQWPREEEEEEGAWVNGMVADCRQKLRRGGIYI</sequence>
<feature type="region of interest" description="Disordered" evidence="1">
    <location>
        <begin position="118"/>
        <end position="137"/>
    </location>
</feature>
<gene>
    <name evidence="2" type="ORF">B296_00030149</name>
</gene>
<evidence type="ECO:0000256" key="1">
    <source>
        <dbReference type="SAM" id="MobiDB-lite"/>
    </source>
</evidence>
<dbReference type="EMBL" id="AMZH03008416">
    <property type="protein sequence ID" value="RRT59000.1"/>
    <property type="molecule type" value="Genomic_DNA"/>
</dbReference>
<proteinExistence type="predicted"/>
<name>A0A426Z4T5_ENSVE</name>
<dbReference type="PANTHER" id="PTHR47214:SF1">
    <property type="entry name" value="PROTEIN ROUGH SHEATH 2 HOMOLOG"/>
    <property type="match status" value="1"/>
</dbReference>
<dbReference type="Proteomes" id="UP000287651">
    <property type="component" value="Unassembled WGS sequence"/>
</dbReference>
<comment type="caution">
    <text evidence="2">The sequence shown here is derived from an EMBL/GenBank/DDBJ whole genome shotgun (WGS) entry which is preliminary data.</text>
</comment>
<accession>A0A426Z4T5</accession>
<dbReference type="InterPro" id="IPR052844">
    <property type="entry name" value="Leaf_Dev_Regulator"/>
</dbReference>
<reference evidence="2 3" key="1">
    <citation type="journal article" date="2014" name="Agronomy (Basel)">
        <title>A Draft Genome Sequence for Ensete ventricosum, the Drought-Tolerant Tree Against Hunger.</title>
        <authorList>
            <person name="Harrison J."/>
            <person name="Moore K.A."/>
            <person name="Paszkiewicz K."/>
            <person name="Jones T."/>
            <person name="Grant M."/>
            <person name="Ambacheew D."/>
            <person name="Muzemil S."/>
            <person name="Studholme D.J."/>
        </authorList>
    </citation>
    <scope>NUCLEOTIDE SEQUENCE [LARGE SCALE GENOMIC DNA]</scope>
</reference>
<feature type="compositionally biased region" description="Basic and acidic residues" evidence="1">
    <location>
        <begin position="126"/>
        <end position="137"/>
    </location>
</feature>
<protein>
    <submittedName>
        <fullName evidence="2">Uncharacterized protein</fullName>
    </submittedName>
</protein>
<dbReference type="AlphaFoldDB" id="A0A426Z4T5"/>
<evidence type="ECO:0000313" key="3">
    <source>
        <dbReference type="Proteomes" id="UP000287651"/>
    </source>
</evidence>